<comment type="caution">
    <text evidence="8">The sequence shown here is derived from an EMBL/GenBank/DDBJ whole genome shotgun (WGS) entry which is preliminary data.</text>
</comment>
<dbReference type="InterPro" id="IPR036942">
    <property type="entry name" value="Beta-barrel_TonB_sf"/>
</dbReference>
<dbReference type="InterPro" id="IPR000531">
    <property type="entry name" value="Beta-barrel_TonB"/>
</dbReference>
<keyword evidence="3" id="KW-0998">Cell outer membrane</keyword>
<evidence type="ECO:0000313" key="9">
    <source>
        <dbReference type="Proteomes" id="UP001521137"/>
    </source>
</evidence>
<name>A0ABS9DAQ1_9ALTE</name>
<keyword evidence="5" id="KW-0732">Signal</keyword>
<proteinExistence type="inferred from homology"/>
<sequence>MKKFKPSMMTLSLIAAGLSLHSVSALAQEVDADGSANQDNEMEVIQVKGFKGSVIKSLNTKRYADTIVDAISADDIGGLPDVSIADALTRLPGVTSVRRDGQSSELNIRGLSGGFVLSTLNGREQVSSSGGRSVEFDQFPAELISAAQVYKSPKASLIEGGVAGTVELKTANALDNDEDQKFRFSAHGNVNNAVADNEYLDTLGKRLTASYQAKFMDDTVGVSVGVALMEQPTIANQFISLQFDEYNQDPDRATPIDNSYSAEYGGIYDGLPKQLFASDGFELHDRGGEDSREALVVALNWAPRDDLRFQFDGFHSEFDSEKFDRGLRIDGLSSVRLANLGLAPNAGVLTNPILAGDTLIGGTFSRDPNNMVDAPPALTSQRGGIRVQTQADDATTESSVSSWGLKGEWDVNDELTVVVDIAHSEGDEDSKDRVMRLAYFEDASLDTPIIDDNLVVQYQLNGLESPTVSINRDFTDINHMMVVAAEAYPRIESNSSDAVKIDFKYALDNEFISSIEGGIRSSKREYSLERGRFVYGVSDQTSRSGQYITYGQDDDGNIIEAERFQPYQLSSGEVTTSTLGGDFGNMPQYLALDVNQILDSWIPNVDKTPKTDWNNAWTLTQNNVIEENVTAAYIQANIDAEVGNIPVRGNFGVRAVETEQSSTGLLDVGPGNGEPIADDNGLVYDGYVRGTDGVTYTDYLPSLNLTFEVTQSDLFRFSAAKVLSRPDMNDLALTGGVSVNEREGGLFLDYNSDTSPFLRPFYANQIDLSYEHYFTDTDGAITVALWNKDITNFVSSITERDFDLAQIGIDIPQLFDTNGVPIQFQDGDYTHAENNGEGGYMRGIEVAYTQTFTFLPGAWSGLGANVNWSYTDSEITQLSAVPGETGQDAPLEGLSNRVFSATLFYDYDEKLNARISARHRGPYLSQQIAIGSSQSAYFNEETIISAQMSYNYNDNLQAVMSVDNLTDEPNVSYFGQTNRTGTIQYFGRTIYFGINYNL</sequence>
<dbReference type="InterPro" id="IPR012910">
    <property type="entry name" value="Plug_dom"/>
</dbReference>
<keyword evidence="2 4" id="KW-0472">Membrane</keyword>
<comment type="similarity">
    <text evidence="4">Belongs to the TonB-dependent receptor family.</text>
</comment>
<evidence type="ECO:0000256" key="3">
    <source>
        <dbReference type="ARBA" id="ARBA00023237"/>
    </source>
</evidence>
<dbReference type="SUPFAM" id="SSF56935">
    <property type="entry name" value="Porins"/>
    <property type="match status" value="1"/>
</dbReference>
<evidence type="ECO:0000256" key="5">
    <source>
        <dbReference type="SAM" id="SignalP"/>
    </source>
</evidence>
<evidence type="ECO:0000256" key="4">
    <source>
        <dbReference type="RuleBase" id="RU003357"/>
    </source>
</evidence>
<dbReference type="Proteomes" id="UP001521137">
    <property type="component" value="Unassembled WGS sequence"/>
</dbReference>
<dbReference type="Pfam" id="PF00593">
    <property type="entry name" value="TonB_dep_Rec_b-barrel"/>
    <property type="match status" value="1"/>
</dbReference>
<comment type="subcellular location">
    <subcellularLocation>
        <location evidence="1 4">Cell outer membrane</location>
    </subcellularLocation>
</comment>
<dbReference type="NCBIfam" id="TIGR01782">
    <property type="entry name" value="TonB-Xanth-Caul"/>
    <property type="match status" value="1"/>
</dbReference>
<organism evidence="8 9">
    <name type="scientific">Paraglaciecola algarum</name>
    <dbReference type="NCBI Taxonomy" id="3050085"/>
    <lineage>
        <taxon>Bacteria</taxon>
        <taxon>Pseudomonadati</taxon>
        <taxon>Pseudomonadota</taxon>
        <taxon>Gammaproteobacteria</taxon>
        <taxon>Alteromonadales</taxon>
        <taxon>Alteromonadaceae</taxon>
        <taxon>Paraglaciecola</taxon>
    </lineage>
</organism>
<dbReference type="Gene3D" id="2.40.170.20">
    <property type="entry name" value="TonB-dependent receptor, beta-barrel domain"/>
    <property type="match status" value="1"/>
</dbReference>
<dbReference type="Gene3D" id="2.170.130.10">
    <property type="entry name" value="TonB-dependent receptor, plug domain"/>
    <property type="match status" value="1"/>
</dbReference>
<feature type="signal peptide" evidence="5">
    <location>
        <begin position="1"/>
        <end position="27"/>
    </location>
</feature>
<reference evidence="8 9" key="1">
    <citation type="submission" date="2022-01" db="EMBL/GenBank/DDBJ databases">
        <title>Paraglaciecola sp. G1-23.</title>
        <authorList>
            <person name="Jin M.S."/>
            <person name="Han D.M."/>
            <person name="Kim H.M."/>
            <person name="Jeon C.O."/>
        </authorList>
    </citation>
    <scope>NUCLEOTIDE SEQUENCE [LARGE SCALE GENOMIC DNA]</scope>
    <source>
        <strain evidence="8 9">G1-23</strain>
    </source>
</reference>
<protein>
    <submittedName>
        <fullName evidence="8">TonB-dependent receptor</fullName>
    </submittedName>
</protein>
<dbReference type="EMBL" id="JAKGAS010000012">
    <property type="protein sequence ID" value="MCF2949926.1"/>
    <property type="molecule type" value="Genomic_DNA"/>
</dbReference>
<evidence type="ECO:0000259" key="6">
    <source>
        <dbReference type="Pfam" id="PF00593"/>
    </source>
</evidence>
<evidence type="ECO:0000259" key="7">
    <source>
        <dbReference type="Pfam" id="PF07715"/>
    </source>
</evidence>
<dbReference type="InterPro" id="IPR037066">
    <property type="entry name" value="Plug_dom_sf"/>
</dbReference>
<keyword evidence="8" id="KW-0675">Receptor</keyword>
<feature type="domain" description="TonB-dependent receptor plug" evidence="7">
    <location>
        <begin position="63"/>
        <end position="164"/>
    </location>
</feature>
<evidence type="ECO:0000256" key="1">
    <source>
        <dbReference type="ARBA" id="ARBA00004442"/>
    </source>
</evidence>
<feature type="chain" id="PRO_5047174406" evidence="5">
    <location>
        <begin position="28"/>
        <end position="998"/>
    </location>
</feature>
<keyword evidence="9" id="KW-1185">Reference proteome</keyword>
<dbReference type="RefSeq" id="WP_235314029.1">
    <property type="nucleotide sequence ID" value="NZ_JAKGAS010000012.1"/>
</dbReference>
<dbReference type="PANTHER" id="PTHR40980:SF3">
    <property type="entry name" value="TONB-DEPENDENT RECEPTOR-LIKE BETA-BARREL DOMAIN-CONTAINING PROTEIN"/>
    <property type="match status" value="1"/>
</dbReference>
<evidence type="ECO:0000313" key="8">
    <source>
        <dbReference type="EMBL" id="MCF2949926.1"/>
    </source>
</evidence>
<dbReference type="PANTHER" id="PTHR40980">
    <property type="entry name" value="PLUG DOMAIN-CONTAINING PROTEIN"/>
    <property type="match status" value="1"/>
</dbReference>
<feature type="domain" description="TonB-dependent receptor-like beta-barrel" evidence="6">
    <location>
        <begin position="496"/>
        <end position="965"/>
    </location>
</feature>
<gene>
    <name evidence="8" type="ORF">L0668_17535</name>
</gene>
<dbReference type="Pfam" id="PF07715">
    <property type="entry name" value="Plug"/>
    <property type="match status" value="1"/>
</dbReference>
<evidence type="ECO:0000256" key="2">
    <source>
        <dbReference type="ARBA" id="ARBA00023136"/>
    </source>
</evidence>
<dbReference type="InterPro" id="IPR010104">
    <property type="entry name" value="TonB_rcpt_bac"/>
</dbReference>
<accession>A0ABS9DAQ1</accession>
<keyword evidence="4" id="KW-0798">TonB box</keyword>